<dbReference type="InterPro" id="IPR036291">
    <property type="entry name" value="NAD(P)-bd_dom_sf"/>
</dbReference>
<dbReference type="RefSeq" id="WP_013418445.1">
    <property type="nucleotide sequence ID" value="NC_014664.1"/>
</dbReference>
<dbReference type="CDD" id="cd05327">
    <property type="entry name" value="retinol-DH_like_SDR_c_like"/>
    <property type="match status" value="1"/>
</dbReference>
<accession>E3I0N1</accession>
<evidence type="ECO:0000313" key="2">
    <source>
        <dbReference type="EMBL" id="ADP70041.1"/>
    </source>
</evidence>
<dbReference type="EMBL" id="CP002292">
    <property type="protein sequence ID" value="ADP70041.1"/>
    <property type="molecule type" value="Genomic_DNA"/>
</dbReference>
<dbReference type="PRINTS" id="PR00081">
    <property type="entry name" value="GDHRDH"/>
</dbReference>
<evidence type="ECO:0000256" key="1">
    <source>
        <dbReference type="ARBA" id="ARBA00023002"/>
    </source>
</evidence>
<name>E3I0N1_RHOVT</name>
<evidence type="ECO:0000313" key="3">
    <source>
        <dbReference type="Proteomes" id="UP000001399"/>
    </source>
</evidence>
<dbReference type="GO" id="GO:0016491">
    <property type="term" value="F:oxidoreductase activity"/>
    <property type="evidence" value="ECO:0007669"/>
    <property type="project" value="UniProtKB-KW"/>
</dbReference>
<dbReference type="Gene3D" id="3.40.50.720">
    <property type="entry name" value="NAD(P)-binding Rossmann-like Domain"/>
    <property type="match status" value="1"/>
</dbReference>
<dbReference type="OrthoDB" id="109589at2"/>
<sequence length="304" mass="32444">MRTPLNRKEKRPVPSQAGRTAIVTGASSGIGLYTALGLAKAGAKVILVCRSQARGEDAKRLIARQSGNEPDLVLADFASLKSVHNAAKRIADGYNEIHILVNNVGAFAPIRELTVDGYETTFAVNHLAPFLFTNTLIPTLAGSGEERRKARIVTVASNASNRASIDFGDLMASRRYSVFGAYAQSKLANVLFTVELARRLPPKPVTANCLHPGVVGTGIGNLGGVMGAAWSLLKPLVLTPEQGAENSLYVATAPEIEGKSGLYFVKERPARPNPIAEDAHAARRLWTESERLVEAALEKTHASA</sequence>
<keyword evidence="3" id="KW-1185">Reference proteome</keyword>
<dbReference type="PANTHER" id="PTHR43157:SF31">
    <property type="entry name" value="PHOSPHATIDYLINOSITOL-GLYCAN BIOSYNTHESIS CLASS F PROTEIN"/>
    <property type="match status" value="1"/>
</dbReference>
<dbReference type="AlphaFoldDB" id="E3I0N1"/>
<dbReference type="HOGENOM" id="CLU_010194_44_5_5"/>
<dbReference type="eggNOG" id="COG1028">
    <property type="taxonomic scope" value="Bacteria"/>
</dbReference>
<dbReference type="InterPro" id="IPR002347">
    <property type="entry name" value="SDR_fam"/>
</dbReference>
<protein>
    <submittedName>
        <fullName evidence="2">Short-chain dehydrogenase/reductase SDR</fullName>
    </submittedName>
</protein>
<reference evidence="3" key="1">
    <citation type="journal article" date="2011" name="J. Bacteriol.">
        <title>Genome sequences of eight morphologically diverse alphaproteobacteria.</title>
        <authorList>
            <consortium name="US DOE Joint Genome Institute"/>
            <person name="Brown P.J."/>
            <person name="Kysela D.T."/>
            <person name="Buechlein A."/>
            <person name="Hemmerich C."/>
            <person name="Brun Y.V."/>
        </authorList>
    </citation>
    <scope>NUCLEOTIDE SEQUENCE [LARGE SCALE GENOMIC DNA]</scope>
    <source>
        <strain evidence="3">ATCC 17100 / ATH 3.1.1 / DSM 162 / LMG 4299</strain>
    </source>
</reference>
<proteinExistence type="predicted"/>
<gene>
    <name evidence="2" type="ordered locus">Rvan_0765</name>
</gene>
<dbReference type="PANTHER" id="PTHR43157">
    <property type="entry name" value="PHOSPHATIDYLINOSITOL-GLYCAN BIOSYNTHESIS CLASS F PROTEIN-RELATED"/>
    <property type="match status" value="1"/>
</dbReference>
<keyword evidence="1" id="KW-0560">Oxidoreductase</keyword>
<organism evidence="2 3">
    <name type="scientific">Rhodomicrobium vannielii (strain ATCC 17100 / DSM 162 / LMG 4299 / NCIMB 10020 / ATH 3.1.1)</name>
    <dbReference type="NCBI Taxonomy" id="648757"/>
    <lineage>
        <taxon>Bacteria</taxon>
        <taxon>Pseudomonadati</taxon>
        <taxon>Pseudomonadota</taxon>
        <taxon>Alphaproteobacteria</taxon>
        <taxon>Hyphomicrobiales</taxon>
        <taxon>Hyphomicrobiaceae</taxon>
        <taxon>Rhodomicrobium</taxon>
    </lineage>
</organism>
<dbReference type="Pfam" id="PF00106">
    <property type="entry name" value="adh_short"/>
    <property type="match status" value="1"/>
</dbReference>
<dbReference type="Proteomes" id="UP000001399">
    <property type="component" value="Chromosome"/>
</dbReference>
<dbReference type="SUPFAM" id="SSF51735">
    <property type="entry name" value="NAD(P)-binding Rossmann-fold domains"/>
    <property type="match status" value="1"/>
</dbReference>
<dbReference type="STRING" id="648757.Rvan_0765"/>
<dbReference type="KEGG" id="rva:Rvan_0765"/>